<keyword evidence="3" id="KW-1185">Reference proteome</keyword>
<sequence>MYLRRKILIIHVLFFIFCLYVLVRYHDLETFPQWQQLTRERVVYLMNEGDRWVHEAITLRSKLVYITMNFLNVFLLCYEDQVFKKAKAFTKSKRLWIVIGIWIVAIGAIVGISRLNVYMVYMDMVPALAFALTTFIFFNSPEVNTFRS</sequence>
<feature type="transmembrane region" description="Helical" evidence="1">
    <location>
        <begin position="118"/>
        <end position="138"/>
    </location>
</feature>
<dbReference type="Proteomes" id="UP001210339">
    <property type="component" value="Chromosome"/>
</dbReference>
<dbReference type="EMBL" id="CP115667">
    <property type="protein sequence ID" value="WBW49575.1"/>
    <property type="molecule type" value="Genomic_DNA"/>
</dbReference>
<keyword evidence="1" id="KW-0812">Transmembrane</keyword>
<feature type="transmembrane region" description="Helical" evidence="1">
    <location>
        <begin position="95"/>
        <end position="112"/>
    </location>
</feature>
<accession>A0ABY7QTH3</accession>
<feature type="transmembrane region" description="Helical" evidence="1">
    <location>
        <begin position="7"/>
        <end position="25"/>
    </location>
</feature>
<protein>
    <submittedName>
        <fullName evidence="2">Uncharacterized protein</fullName>
    </submittedName>
</protein>
<gene>
    <name evidence="2" type="ORF">O6R05_06145</name>
</gene>
<dbReference type="RefSeq" id="WP_271191107.1">
    <property type="nucleotide sequence ID" value="NZ_CP115667.1"/>
</dbReference>
<feature type="transmembrane region" description="Helical" evidence="1">
    <location>
        <begin position="63"/>
        <end position="83"/>
    </location>
</feature>
<evidence type="ECO:0000313" key="3">
    <source>
        <dbReference type="Proteomes" id="UP001210339"/>
    </source>
</evidence>
<keyword evidence="1" id="KW-0472">Membrane</keyword>
<proteinExistence type="predicted"/>
<name>A0ABY7QTH3_9FIRM</name>
<organism evidence="2 3">
    <name type="scientific">Peptoniphilus equinus</name>
    <dbReference type="NCBI Taxonomy" id="3016343"/>
    <lineage>
        <taxon>Bacteria</taxon>
        <taxon>Bacillati</taxon>
        <taxon>Bacillota</taxon>
        <taxon>Tissierellia</taxon>
        <taxon>Tissierellales</taxon>
        <taxon>Peptoniphilaceae</taxon>
        <taxon>Peptoniphilus</taxon>
    </lineage>
</organism>
<reference evidence="2 3" key="1">
    <citation type="submission" date="2023-01" db="EMBL/GenBank/DDBJ databases">
        <authorList>
            <person name="Lee S.H."/>
            <person name="Jung H.S."/>
            <person name="Yun J.U."/>
        </authorList>
    </citation>
    <scope>NUCLEOTIDE SEQUENCE [LARGE SCALE GENOMIC DNA]</scope>
    <source>
        <strain evidence="2 3">CBA3646</strain>
    </source>
</reference>
<evidence type="ECO:0000256" key="1">
    <source>
        <dbReference type="SAM" id="Phobius"/>
    </source>
</evidence>
<keyword evidence="1" id="KW-1133">Transmembrane helix</keyword>
<evidence type="ECO:0000313" key="2">
    <source>
        <dbReference type="EMBL" id="WBW49575.1"/>
    </source>
</evidence>